<reference evidence="2 3" key="1">
    <citation type="submission" date="2021-04" db="EMBL/GenBank/DDBJ databases">
        <title>novel species isolated from subtropical streams in China.</title>
        <authorList>
            <person name="Lu H."/>
        </authorList>
    </citation>
    <scope>NUCLEOTIDE SEQUENCE [LARGE SCALE GENOMIC DNA]</scope>
    <source>
        <strain evidence="2 3">BYS107W</strain>
    </source>
</reference>
<sequence length="93" mass="10465">MNSHAISGELTIYTAATEKLQLQNFLESDDELELNLSQVSELDSAGLQILILMKQEALRRNKKLHYTMHSKAVLEILEMCNLTASFGDQVILT</sequence>
<dbReference type="InterPro" id="IPR036513">
    <property type="entry name" value="STAS_dom_sf"/>
</dbReference>
<dbReference type="RefSeq" id="WP_189346308.1">
    <property type="nucleotide sequence ID" value="NZ_JAGSPM010000013.1"/>
</dbReference>
<accession>A0A941DLA9</accession>
<dbReference type="Pfam" id="PF13466">
    <property type="entry name" value="STAS_2"/>
    <property type="match status" value="1"/>
</dbReference>
<proteinExistence type="predicted"/>
<gene>
    <name evidence="2" type="ORF">KDM92_16710</name>
</gene>
<dbReference type="InterPro" id="IPR002645">
    <property type="entry name" value="STAS_dom"/>
</dbReference>
<comment type="caution">
    <text evidence="2">The sequence shown here is derived from an EMBL/GenBank/DDBJ whole genome shotgun (WGS) entry which is preliminary data.</text>
</comment>
<dbReference type="InterPro" id="IPR052746">
    <property type="entry name" value="MlaB_ABC_Transporter"/>
</dbReference>
<dbReference type="Gene3D" id="3.30.750.24">
    <property type="entry name" value="STAS domain"/>
    <property type="match status" value="1"/>
</dbReference>
<dbReference type="SUPFAM" id="SSF52091">
    <property type="entry name" value="SpoIIaa-like"/>
    <property type="match status" value="1"/>
</dbReference>
<evidence type="ECO:0000259" key="1">
    <source>
        <dbReference type="PROSITE" id="PS50801"/>
    </source>
</evidence>
<name>A0A941DLA9_9BURK</name>
<protein>
    <submittedName>
        <fullName evidence="2">STAS domain-containing protein</fullName>
    </submittedName>
</protein>
<evidence type="ECO:0000313" key="2">
    <source>
        <dbReference type="EMBL" id="MBR7748227.1"/>
    </source>
</evidence>
<dbReference type="Proteomes" id="UP000680158">
    <property type="component" value="Unassembled WGS sequence"/>
</dbReference>
<dbReference type="EMBL" id="JAGSPM010000013">
    <property type="protein sequence ID" value="MBR7748227.1"/>
    <property type="molecule type" value="Genomic_DNA"/>
</dbReference>
<dbReference type="PROSITE" id="PS50801">
    <property type="entry name" value="STAS"/>
    <property type="match status" value="1"/>
</dbReference>
<dbReference type="PANTHER" id="PTHR35849">
    <property type="entry name" value="BLR2341 PROTEIN"/>
    <property type="match status" value="1"/>
</dbReference>
<organism evidence="2 3">
    <name type="scientific">Undibacterium baiyunense</name>
    <dbReference type="NCBI Taxonomy" id="2828731"/>
    <lineage>
        <taxon>Bacteria</taxon>
        <taxon>Pseudomonadati</taxon>
        <taxon>Pseudomonadota</taxon>
        <taxon>Betaproteobacteria</taxon>
        <taxon>Burkholderiales</taxon>
        <taxon>Oxalobacteraceae</taxon>
        <taxon>Undibacterium</taxon>
    </lineage>
</organism>
<dbReference type="PANTHER" id="PTHR35849:SF2">
    <property type="entry name" value="BLR2341 PROTEIN"/>
    <property type="match status" value="1"/>
</dbReference>
<evidence type="ECO:0000313" key="3">
    <source>
        <dbReference type="Proteomes" id="UP000680158"/>
    </source>
</evidence>
<dbReference type="AlphaFoldDB" id="A0A941DLA9"/>
<dbReference type="InterPro" id="IPR058548">
    <property type="entry name" value="MlaB-like_STAS"/>
</dbReference>
<dbReference type="CDD" id="cd07043">
    <property type="entry name" value="STAS_anti-anti-sigma_factors"/>
    <property type="match status" value="1"/>
</dbReference>
<feature type="domain" description="STAS" evidence="1">
    <location>
        <begin position="1"/>
        <end position="93"/>
    </location>
</feature>
<keyword evidence="3" id="KW-1185">Reference proteome</keyword>